<evidence type="ECO:0000256" key="5">
    <source>
        <dbReference type="ARBA" id="ARBA00022755"/>
    </source>
</evidence>
<evidence type="ECO:0000256" key="7">
    <source>
        <dbReference type="ARBA" id="ARBA00041324"/>
    </source>
</evidence>
<dbReference type="InterPro" id="IPR001555">
    <property type="entry name" value="GART_AS"/>
</dbReference>
<dbReference type="InterPro" id="IPR004607">
    <property type="entry name" value="GART"/>
</dbReference>
<evidence type="ECO:0000256" key="3">
    <source>
        <dbReference type="ARBA" id="ARBA00022076"/>
    </source>
</evidence>
<name>A0A9W6YYN4_AMBMO</name>
<dbReference type="GO" id="GO:0006189">
    <property type="term" value="P:'de novo' IMP biosynthetic process"/>
    <property type="evidence" value="ECO:0007669"/>
    <property type="project" value="InterPro"/>
</dbReference>
<organism evidence="11 12">
    <name type="scientific">Ambrosiozyma monospora</name>
    <name type="common">Yeast</name>
    <name type="synonym">Endomycopsis monosporus</name>
    <dbReference type="NCBI Taxonomy" id="43982"/>
    <lineage>
        <taxon>Eukaryota</taxon>
        <taxon>Fungi</taxon>
        <taxon>Dikarya</taxon>
        <taxon>Ascomycota</taxon>
        <taxon>Saccharomycotina</taxon>
        <taxon>Pichiomycetes</taxon>
        <taxon>Pichiales</taxon>
        <taxon>Pichiaceae</taxon>
        <taxon>Ambrosiozyma</taxon>
    </lineage>
</organism>
<dbReference type="HAMAP" id="MF_01930">
    <property type="entry name" value="PurN"/>
    <property type="match status" value="1"/>
</dbReference>
<dbReference type="GO" id="GO:0005737">
    <property type="term" value="C:cytoplasm"/>
    <property type="evidence" value="ECO:0007669"/>
    <property type="project" value="TreeGrafter"/>
</dbReference>
<dbReference type="OrthoDB" id="5575075at2759"/>
<comment type="catalytic activity">
    <reaction evidence="9">
        <text>N(1)-(5-phospho-beta-D-ribosyl)glycinamide + (6R)-10-formyltetrahydrofolate = N(2)-formyl-N(1)-(5-phospho-beta-D-ribosyl)glycinamide + (6S)-5,6,7,8-tetrahydrofolate + H(+)</text>
        <dbReference type="Rhea" id="RHEA:15053"/>
        <dbReference type="ChEBI" id="CHEBI:15378"/>
        <dbReference type="ChEBI" id="CHEBI:57453"/>
        <dbReference type="ChEBI" id="CHEBI:143788"/>
        <dbReference type="ChEBI" id="CHEBI:147286"/>
        <dbReference type="ChEBI" id="CHEBI:195366"/>
        <dbReference type="EC" id="2.1.2.2"/>
    </reaction>
</comment>
<proteinExistence type="inferred from homology"/>
<dbReference type="CDD" id="cd08645">
    <property type="entry name" value="FMT_core_GART"/>
    <property type="match status" value="1"/>
</dbReference>
<dbReference type="Pfam" id="PF00551">
    <property type="entry name" value="Formyl_trans_N"/>
    <property type="match status" value="1"/>
</dbReference>
<evidence type="ECO:0000256" key="4">
    <source>
        <dbReference type="ARBA" id="ARBA00022679"/>
    </source>
</evidence>
<comment type="similarity">
    <text evidence="6">Belongs to the GART family.</text>
</comment>
<dbReference type="PROSITE" id="PS00373">
    <property type="entry name" value="GART"/>
    <property type="match status" value="1"/>
</dbReference>
<keyword evidence="4" id="KW-0808">Transferase</keyword>
<comment type="pathway">
    <text evidence="1">Purine metabolism; IMP biosynthesis via de novo pathway; N(2)-formyl-N(1)-(5-phospho-D-ribosyl)glycinamide from N(1)-(5-phospho-D-ribosyl)glycinamide (10-formyl THF route): step 1/1.</text>
</comment>
<dbReference type="AlphaFoldDB" id="A0A9W6YYN4"/>
<gene>
    <name evidence="11" type="ORF">Amon01_000329900</name>
</gene>
<evidence type="ECO:0000256" key="2">
    <source>
        <dbReference type="ARBA" id="ARBA00012254"/>
    </source>
</evidence>
<accession>A0A9W6YYN4</accession>
<dbReference type="PANTHER" id="PTHR43369:SF2">
    <property type="entry name" value="PHOSPHORIBOSYLGLYCINAMIDE FORMYLTRANSFERASE"/>
    <property type="match status" value="1"/>
</dbReference>
<reference evidence="11" key="1">
    <citation type="submission" date="2023-04" db="EMBL/GenBank/DDBJ databases">
        <title>Ambrosiozyma monospora NBRC 1965.</title>
        <authorList>
            <person name="Ichikawa N."/>
            <person name="Sato H."/>
            <person name="Tonouchi N."/>
        </authorList>
    </citation>
    <scope>NUCLEOTIDE SEQUENCE</scope>
    <source>
        <strain evidence="11">NBRC 1965</strain>
    </source>
</reference>
<evidence type="ECO:0000313" key="12">
    <source>
        <dbReference type="Proteomes" id="UP001165063"/>
    </source>
</evidence>
<evidence type="ECO:0000256" key="1">
    <source>
        <dbReference type="ARBA" id="ARBA00005054"/>
    </source>
</evidence>
<sequence length="222" mass="24513">MSEVAHKKASILVLISGNGSNLQALIDSSKSGKIPGNITHVVSSSSKAYGLERAANSNIPTTVHELKTYYKGIPKENKEERAIARSKFNQDLVELITTKIKPDLIVCAGWMLILSADFLKPLSEAHIPIINLHPALPGYFEGTHAIERSWEAGQRGEVTKGGCMIHYVIEEVDMGEPLVVKEIDVIKGETVEKWEERIHALEHNAIVEGTIEVIKCLNEKQK</sequence>
<keyword evidence="5" id="KW-0658">Purine biosynthesis</keyword>
<evidence type="ECO:0000256" key="8">
    <source>
        <dbReference type="ARBA" id="ARBA00041682"/>
    </source>
</evidence>
<protein>
    <recommendedName>
        <fullName evidence="3">Phosphoribosylglycinamide formyltransferase</fullName>
        <ecNumber evidence="2">2.1.2.2</ecNumber>
    </recommendedName>
    <alternativeName>
        <fullName evidence="8">5'-phosphoribosylglycinamide transformylase</fullName>
    </alternativeName>
    <alternativeName>
        <fullName evidence="7">GAR transformylase</fullName>
    </alternativeName>
</protein>
<evidence type="ECO:0000256" key="6">
    <source>
        <dbReference type="ARBA" id="ARBA00038440"/>
    </source>
</evidence>
<keyword evidence="12" id="KW-1185">Reference proteome</keyword>
<dbReference type="FunFam" id="3.40.50.170:FF:000009">
    <property type="entry name" value="Phosphoribosylglycinamide formyltransferase (Eurofung)"/>
    <property type="match status" value="1"/>
</dbReference>
<dbReference type="Gene3D" id="3.40.50.170">
    <property type="entry name" value="Formyl transferase, N-terminal domain"/>
    <property type="match status" value="1"/>
</dbReference>
<dbReference type="InterPro" id="IPR002376">
    <property type="entry name" value="Formyl_transf_N"/>
</dbReference>
<evidence type="ECO:0000256" key="9">
    <source>
        <dbReference type="ARBA" id="ARBA00047664"/>
    </source>
</evidence>
<dbReference type="NCBIfam" id="TIGR00639">
    <property type="entry name" value="PurN"/>
    <property type="match status" value="1"/>
</dbReference>
<dbReference type="InterPro" id="IPR036477">
    <property type="entry name" value="Formyl_transf_N_sf"/>
</dbReference>
<dbReference type="EC" id="2.1.2.2" evidence="2"/>
<dbReference type="PANTHER" id="PTHR43369">
    <property type="entry name" value="PHOSPHORIBOSYLGLYCINAMIDE FORMYLTRANSFERASE"/>
    <property type="match status" value="1"/>
</dbReference>
<dbReference type="SUPFAM" id="SSF53328">
    <property type="entry name" value="Formyltransferase"/>
    <property type="match status" value="1"/>
</dbReference>
<dbReference type="GO" id="GO:0004644">
    <property type="term" value="F:phosphoribosylglycinamide formyltransferase activity"/>
    <property type="evidence" value="ECO:0007669"/>
    <property type="project" value="UniProtKB-EC"/>
</dbReference>
<comment type="caution">
    <text evidence="11">The sequence shown here is derived from an EMBL/GenBank/DDBJ whole genome shotgun (WGS) entry which is preliminary data.</text>
</comment>
<feature type="domain" description="Formyl transferase N-terminal" evidence="10">
    <location>
        <begin position="11"/>
        <end position="208"/>
    </location>
</feature>
<evidence type="ECO:0000313" key="11">
    <source>
        <dbReference type="EMBL" id="GMG26609.1"/>
    </source>
</evidence>
<evidence type="ECO:0000259" key="10">
    <source>
        <dbReference type="Pfam" id="PF00551"/>
    </source>
</evidence>
<dbReference type="EMBL" id="BSXU01001358">
    <property type="protein sequence ID" value="GMG26609.1"/>
    <property type="molecule type" value="Genomic_DNA"/>
</dbReference>
<dbReference type="Proteomes" id="UP001165063">
    <property type="component" value="Unassembled WGS sequence"/>
</dbReference>